<dbReference type="GO" id="GO:0106274">
    <property type="term" value="F:NAD+-protein-arginine ADP-ribosyltransferase activity"/>
    <property type="evidence" value="ECO:0007669"/>
    <property type="project" value="UniProtKB-EC"/>
</dbReference>
<evidence type="ECO:0000256" key="1">
    <source>
        <dbReference type="ARBA" id="ARBA00009558"/>
    </source>
</evidence>
<dbReference type="GO" id="GO:0005615">
    <property type="term" value="C:extracellular space"/>
    <property type="evidence" value="ECO:0007669"/>
    <property type="project" value="UniProtKB-ARBA"/>
</dbReference>
<dbReference type="FunFam" id="3.90.176.10:FF:000001">
    <property type="entry name" value="NAD(P)(+)--arginine ADP-ribosyltransferase"/>
    <property type="match status" value="1"/>
</dbReference>
<evidence type="ECO:0000256" key="8">
    <source>
        <dbReference type="ARBA" id="ARBA00023157"/>
    </source>
</evidence>
<dbReference type="PROSITE" id="PS51996">
    <property type="entry name" value="TR_MART"/>
    <property type="match status" value="1"/>
</dbReference>
<evidence type="ECO:0000313" key="12">
    <source>
        <dbReference type="Proteomes" id="UP000694563"/>
    </source>
</evidence>
<dbReference type="Gene3D" id="3.90.176.10">
    <property type="entry name" value="Toxin ADP-ribosyltransferase, Chain A, domain 1"/>
    <property type="match status" value="1"/>
</dbReference>
<proteinExistence type="inferred from homology"/>
<keyword evidence="8" id="KW-1015">Disulfide bond</keyword>
<dbReference type="GO" id="GO:0046677">
    <property type="term" value="P:response to antibiotic"/>
    <property type="evidence" value="ECO:0007669"/>
    <property type="project" value="UniProtKB-ARBA"/>
</dbReference>
<reference evidence="11" key="1">
    <citation type="submission" date="2020-10" db="EMBL/GenBank/DDBJ databases">
        <title>Catharus ustulatus (Swainson's thrush) genome, bCatUst1, primary haplotype v2.</title>
        <authorList>
            <person name="Delmore K."/>
            <person name="Vafadar M."/>
            <person name="Formenti G."/>
            <person name="Chow W."/>
            <person name="Pelan S."/>
            <person name="Howe K."/>
            <person name="Rhie A."/>
            <person name="Mountcastle J."/>
            <person name="Haase B."/>
            <person name="Fedrigo O."/>
            <person name="Jarvis E.D."/>
        </authorList>
    </citation>
    <scope>NUCLEOTIDE SEQUENCE [LARGE SCALE GENOMIC DNA]</scope>
</reference>
<evidence type="ECO:0000256" key="3">
    <source>
        <dbReference type="ARBA" id="ARBA00022679"/>
    </source>
</evidence>
<dbReference type="GO" id="GO:0016779">
    <property type="term" value="F:nucleotidyltransferase activity"/>
    <property type="evidence" value="ECO:0007669"/>
    <property type="project" value="UniProtKB-KW"/>
</dbReference>
<gene>
    <name evidence="11" type="primary">LOC116994756</name>
</gene>
<dbReference type="SUPFAM" id="SSF56399">
    <property type="entry name" value="ADP-ribosylation"/>
    <property type="match status" value="1"/>
</dbReference>
<accession>A0A8C3UJR1</accession>
<evidence type="ECO:0000256" key="5">
    <source>
        <dbReference type="ARBA" id="ARBA00022729"/>
    </source>
</evidence>
<keyword evidence="3 10" id="KW-0808">Transferase</keyword>
<reference evidence="11" key="2">
    <citation type="submission" date="2025-08" db="UniProtKB">
        <authorList>
            <consortium name="Ensembl"/>
        </authorList>
    </citation>
    <scope>IDENTIFICATION</scope>
</reference>
<keyword evidence="12" id="KW-1185">Reference proteome</keyword>
<reference evidence="11" key="3">
    <citation type="submission" date="2025-09" db="UniProtKB">
        <authorList>
            <consortium name="Ensembl"/>
        </authorList>
    </citation>
    <scope>IDENTIFICATION</scope>
</reference>
<evidence type="ECO:0000256" key="7">
    <source>
        <dbReference type="ARBA" id="ARBA00023027"/>
    </source>
</evidence>
<dbReference type="AlphaFoldDB" id="A0A8C3UJR1"/>
<dbReference type="InterPro" id="IPR000768">
    <property type="entry name" value="ART"/>
</dbReference>
<dbReference type="PRINTS" id="PR00970">
    <property type="entry name" value="RIBTRNSFRASE"/>
</dbReference>
<dbReference type="InterPro" id="IPR050999">
    <property type="entry name" value="ADP-ribosyltransferase_ARG"/>
</dbReference>
<dbReference type="GO" id="GO:0044194">
    <property type="term" value="C:cytolytic granule"/>
    <property type="evidence" value="ECO:0007669"/>
    <property type="project" value="UniProtKB-ARBA"/>
</dbReference>
<keyword evidence="6 10" id="KW-0521">NADP</keyword>
<dbReference type="Proteomes" id="UP000694563">
    <property type="component" value="Chromosome 1"/>
</dbReference>
<evidence type="ECO:0000256" key="9">
    <source>
        <dbReference type="ARBA" id="ARBA00047597"/>
    </source>
</evidence>
<dbReference type="Pfam" id="PF01129">
    <property type="entry name" value="ART"/>
    <property type="match status" value="1"/>
</dbReference>
<evidence type="ECO:0000256" key="4">
    <source>
        <dbReference type="ARBA" id="ARBA00022695"/>
    </source>
</evidence>
<evidence type="ECO:0000313" key="11">
    <source>
        <dbReference type="Ensembl" id="ENSCUSP00005015614.1"/>
    </source>
</evidence>
<evidence type="ECO:0000256" key="10">
    <source>
        <dbReference type="RuleBase" id="RU361228"/>
    </source>
</evidence>
<keyword evidence="7 10" id="KW-0520">NAD</keyword>
<keyword evidence="2 10" id="KW-0328">Glycosyltransferase</keyword>
<comment type="catalytic activity">
    <reaction evidence="9 10">
        <text>L-arginyl-[protein] + NAD(+) = N(omega)-(ADP-D-ribosyl)-L-arginyl-[protein] + nicotinamide + H(+)</text>
        <dbReference type="Rhea" id="RHEA:19149"/>
        <dbReference type="Rhea" id="RHEA-COMP:10532"/>
        <dbReference type="Rhea" id="RHEA-COMP:15087"/>
        <dbReference type="ChEBI" id="CHEBI:15378"/>
        <dbReference type="ChEBI" id="CHEBI:17154"/>
        <dbReference type="ChEBI" id="CHEBI:29965"/>
        <dbReference type="ChEBI" id="CHEBI:57540"/>
        <dbReference type="ChEBI" id="CHEBI:142554"/>
        <dbReference type="EC" id="2.4.2.31"/>
    </reaction>
</comment>
<dbReference type="PANTHER" id="PTHR10339">
    <property type="entry name" value="ADP-RIBOSYLTRANSFERASE"/>
    <property type="match status" value="1"/>
</dbReference>
<keyword evidence="4" id="KW-0548">Nucleotidyltransferase</keyword>
<evidence type="ECO:0000256" key="2">
    <source>
        <dbReference type="ARBA" id="ARBA00022676"/>
    </source>
</evidence>
<comment type="similarity">
    <text evidence="1 10">Belongs to the Arg-specific ADP-ribosyltransferase family.</text>
</comment>
<evidence type="ECO:0000256" key="6">
    <source>
        <dbReference type="ARBA" id="ARBA00022857"/>
    </source>
</evidence>
<protein>
    <recommendedName>
        <fullName evidence="10">NAD(P)(+)--arginine ADP-ribosyltransferase</fullName>
        <ecNumber evidence="10">2.4.2.31</ecNumber>
    </recommendedName>
    <alternativeName>
        <fullName evidence="10">Mono(ADP-ribosyl)transferase</fullName>
    </alternativeName>
</protein>
<dbReference type="PANTHER" id="PTHR10339:SF1">
    <property type="entry name" value="ECTO-ADP-RIBOSYLTRANSFERASE 4"/>
    <property type="match status" value="1"/>
</dbReference>
<name>A0A8C3UJR1_CATUS</name>
<sequence>MSPLCPPVSLLCPLCVSQCPHCSLWPLHFMALLALTLALLATTVATQVITVPLDMALNSFDDQYQGCGPDMMAELPALNRSEFRKNPLFAQVWPKAVAEWRKEGSRIDPLSSPAQAIAIMAYTLDVSIKRKRLYEEFNKKVREAGRSPQEYRDNFHFKILHFLLTDALATLSVAQGQKCRCVYRGVHKIKFKANVGDIVRFGQFASSSLCKRATRPFGTTTVFKVETCQGADIQAFSYFPNEEEVLIPPYEKFKVTYVNNTEDDKRKVEIHLDSIGTYSQYKCMWLRGGGSLAPWGQAGAMWSTWGHVDTSDEAQGTMTLAGDGGHGQEYPRCVLGTRTPCTGGSKPGDRNVHGGDPTAPGHLGGLLLATTALAVATGIL</sequence>
<dbReference type="PROSITE" id="PS01291">
    <property type="entry name" value="ART"/>
    <property type="match status" value="1"/>
</dbReference>
<dbReference type="Ensembl" id="ENSCUST00005016212.1">
    <property type="protein sequence ID" value="ENSCUSP00005015614.1"/>
    <property type="gene ID" value="ENSCUSG00005010023.1"/>
</dbReference>
<dbReference type="EC" id="2.4.2.31" evidence="10"/>
<dbReference type="GO" id="GO:0003950">
    <property type="term" value="F:NAD+ poly-ADP-ribosyltransferase activity"/>
    <property type="evidence" value="ECO:0007669"/>
    <property type="project" value="UniProtKB-ARBA"/>
</dbReference>
<keyword evidence="5" id="KW-0732">Signal</keyword>
<organism evidence="11 12">
    <name type="scientific">Catharus ustulatus</name>
    <name type="common">Russet-backed thrush</name>
    <name type="synonym">Hylocichla ustulatus</name>
    <dbReference type="NCBI Taxonomy" id="91951"/>
    <lineage>
        <taxon>Eukaryota</taxon>
        <taxon>Metazoa</taxon>
        <taxon>Chordata</taxon>
        <taxon>Craniata</taxon>
        <taxon>Vertebrata</taxon>
        <taxon>Euteleostomi</taxon>
        <taxon>Archelosauria</taxon>
        <taxon>Archosauria</taxon>
        <taxon>Dinosauria</taxon>
        <taxon>Saurischia</taxon>
        <taxon>Theropoda</taxon>
        <taxon>Coelurosauria</taxon>
        <taxon>Aves</taxon>
        <taxon>Neognathae</taxon>
        <taxon>Neoaves</taxon>
        <taxon>Telluraves</taxon>
        <taxon>Australaves</taxon>
        <taxon>Passeriformes</taxon>
        <taxon>Turdidae</taxon>
        <taxon>Catharus</taxon>
    </lineage>
</organism>